<dbReference type="Pfam" id="PF08385">
    <property type="entry name" value="DHC_N1"/>
    <property type="match status" value="1"/>
</dbReference>
<dbReference type="PANTHER" id="PTHR46532:SF11">
    <property type="entry name" value="DYNEIN AXONEMAL HEAVY CHAIN 12"/>
    <property type="match status" value="1"/>
</dbReference>
<proteinExistence type="predicted"/>
<dbReference type="Proteomes" id="UP001345963">
    <property type="component" value="Unassembled WGS sequence"/>
</dbReference>
<evidence type="ECO:0000313" key="3">
    <source>
        <dbReference type="Proteomes" id="UP001345963"/>
    </source>
</evidence>
<dbReference type="InterPro" id="IPR013594">
    <property type="entry name" value="Dynein_heavy_tail"/>
</dbReference>
<reference evidence="2 3" key="1">
    <citation type="submission" date="2021-07" db="EMBL/GenBank/DDBJ databases">
        <authorList>
            <person name="Palmer J.M."/>
        </authorList>
    </citation>
    <scope>NUCLEOTIDE SEQUENCE [LARGE SCALE GENOMIC DNA]</scope>
    <source>
        <strain evidence="2 3">AT_MEX2019</strain>
        <tissue evidence="2">Muscle</tissue>
    </source>
</reference>
<comment type="caution">
    <text evidence="2">The sequence shown here is derived from an EMBL/GenBank/DDBJ whole genome shotgun (WGS) entry which is preliminary data.</text>
</comment>
<accession>A0ABU7C5R3</accession>
<sequence length="438" mass="50505">MISNYQANVYLGPEEVLKGETAESLLRVKTSLEVLQLFRSTYEDHRANLRKYQKNGTMVKPWDFSTLLVFSRLDQFIKRLQSIKDILSTSLDLMKLEKLEIGGIRGRALSLQIQLLYQEFLESYKFFTDKPYDCLDITNMEFEGDVRDFKLMVDDTDRRLGAIFCQAFDDASGLEHTFKVLEMFVSLIERPLIAVDAMGRYPIILNMFDKELDTCKLIFNKQNKATKELGSAPVHKNMPVVAGGLRWAYELQQRIQVPFSKLRHLFPLCLESAEGAMVIQKYEEMMQLLDRYSAGLYTTWTEAVGESSQYNLSLPLISRDSDTQLISVNFNPQLAAVLREVKYLLGRSSEAIPEAAIQIYTTREQLWQYVANLELTTVRYNKVLLSVLDVERPLIQGQLRDIDAQLREAEESLNWNSQGLELDPVLDKAEDDEYEIYS</sequence>
<gene>
    <name evidence="2" type="ORF">ATANTOWER_001610</name>
</gene>
<dbReference type="EMBL" id="JAHUTI010079841">
    <property type="protein sequence ID" value="MED6258007.1"/>
    <property type="molecule type" value="Genomic_DNA"/>
</dbReference>
<organism evidence="2 3">
    <name type="scientific">Ataeniobius toweri</name>
    <dbReference type="NCBI Taxonomy" id="208326"/>
    <lineage>
        <taxon>Eukaryota</taxon>
        <taxon>Metazoa</taxon>
        <taxon>Chordata</taxon>
        <taxon>Craniata</taxon>
        <taxon>Vertebrata</taxon>
        <taxon>Euteleostomi</taxon>
        <taxon>Actinopterygii</taxon>
        <taxon>Neopterygii</taxon>
        <taxon>Teleostei</taxon>
        <taxon>Neoteleostei</taxon>
        <taxon>Acanthomorphata</taxon>
        <taxon>Ovalentaria</taxon>
        <taxon>Atherinomorphae</taxon>
        <taxon>Cyprinodontiformes</taxon>
        <taxon>Goodeidae</taxon>
        <taxon>Ataeniobius</taxon>
    </lineage>
</organism>
<name>A0ABU7C5R3_9TELE</name>
<feature type="domain" description="Dynein heavy chain tail" evidence="1">
    <location>
        <begin position="6"/>
        <end position="421"/>
    </location>
</feature>
<evidence type="ECO:0000259" key="1">
    <source>
        <dbReference type="Pfam" id="PF08385"/>
    </source>
</evidence>
<keyword evidence="3" id="KW-1185">Reference proteome</keyword>
<dbReference type="InterPro" id="IPR026983">
    <property type="entry name" value="DHC"/>
</dbReference>
<dbReference type="PANTHER" id="PTHR46532">
    <property type="entry name" value="MALE FERTILITY FACTOR KL5"/>
    <property type="match status" value="1"/>
</dbReference>
<evidence type="ECO:0000313" key="2">
    <source>
        <dbReference type="EMBL" id="MED6258007.1"/>
    </source>
</evidence>
<protein>
    <recommendedName>
        <fullName evidence="1">Dynein heavy chain tail domain-containing protein</fullName>
    </recommendedName>
</protein>